<feature type="region of interest" description="Disordered" evidence="1">
    <location>
        <begin position="103"/>
        <end position="147"/>
    </location>
</feature>
<keyword evidence="3" id="KW-1185">Reference proteome</keyword>
<sequence>MNIQLCGHTIMINLLKKNGGDPRLVTDKDDFRLSNDDNSVDKECKLCRNVYKRAIESMKHPLRSNQMISNNSTTETQLLPLIDTAELLINEWFEDDIGNNASTSTSTILSKNQKRSSNGTGPCITPESTKKISSSSKSSAKKNTKFS</sequence>
<organism evidence="2 3">
    <name type="scientific">Aphidius gifuensis</name>
    <name type="common">Parasitoid wasp</name>
    <dbReference type="NCBI Taxonomy" id="684658"/>
    <lineage>
        <taxon>Eukaryota</taxon>
        <taxon>Metazoa</taxon>
        <taxon>Ecdysozoa</taxon>
        <taxon>Arthropoda</taxon>
        <taxon>Hexapoda</taxon>
        <taxon>Insecta</taxon>
        <taxon>Pterygota</taxon>
        <taxon>Neoptera</taxon>
        <taxon>Endopterygota</taxon>
        <taxon>Hymenoptera</taxon>
        <taxon>Apocrita</taxon>
        <taxon>Ichneumonoidea</taxon>
        <taxon>Braconidae</taxon>
        <taxon>Aphidiinae</taxon>
        <taxon>Aphidius</taxon>
    </lineage>
</organism>
<proteinExistence type="predicted"/>
<evidence type="ECO:0000313" key="2">
    <source>
        <dbReference type="EMBL" id="KAF7987561.1"/>
    </source>
</evidence>
<accession>A0A834XKA6</accession>
<protein>
    <submittedName>
        <fullName evidence="2">Uncharacterized protein</fullName>
    </submittedName>
</protein>
<feature type="compositionally biased region" description="Polar residues" evidence="1">
    <location>
        <begin position="103"/>
        <end position="120"/>
    </location>
</feature>
<reference evidence="2 3" key="1">
    <citation type="submission" date="2020-08" db="EMBL/GenBank/DDBJ databases">
        <title>Aphidius gifuensis genome sequencing and assembly.</title>
        <authorList>
            <person name="Du Z."/>
        </authorList>
    </citation>
    <scope>NUCLEOTIDE SEQUENCE [LARGE SCALE GENOMIC DNA]</scope>
    <source>
        <strain evidence="2">YNYX2018</strain>
        <tissue evidence="2">Adults</tissue>
    </source>
</reference>
<evidence type="ECO:0000313" key="3">
    <source>
        <dbReference type="Proteomes" id="UP000639338"/>
    </source>
</evidence>
<dbReference type="EMBL" id="JACMRX010000006">
    <property type="protein sequence ID" value="KAF7987561.1"/>
    <property type="molecule type" value="Genomic_DNA"/>
</dbReference>
<dbReference type="OrthoDB" id="273147at2759"/>
<evidence type="ECO:0000256" key="1">
    <source>
        <dbReference type="SAM" id="MobiDB-lite"/>
    </source>
</evidence>
<dbReference type="AlphaFoldDB" id="A0A834XKA6"/>
<name>A0A834XKA6_APHGI</name>
<dbReference type="Proteomes" id="UP000639338">
    <property type="component" value="Unassembled WGS sequence"/>
</dbReference>
<gene>
    <name evidence="2" type="ORF">HCN44_003424</name>
</gene>
<comment type="caution">
    <text evidence="2">The sequence shown here is derived from an EMBL/GenBank/DDBJ whole genome shotgun (WGS) entry which is preliminary data.</text>
</comment>